<dbReference type="Pfam" id="PF03466">
    <property type="entry name" value="LysR_substrate"/>
    <property type="match status" value="1"/>
</dbReference>
<evidence type="ECO:0000256" key="2">
    <source>
        <dbReference type="ARBA" id="ARBA00023015"/>
    </source>
</evidence>
<keyword evidence="3" id="KW-0238">DNA-binding</keyword>
<reference evidence="7" key="1">
    <citation type="journal article" date="2019" name="Int. J. Syst. Evol. Microbiol.">
        <title>The Global Catalogue of Microorganisms (GCM) 10K type strain sequencing project: providing services to taxonomists for standard genome sequencing and annotation.</title>
        <authorList>
            <consortium name="The Broad Institute Genomics Platform"/>
            <consortium name="The Broad Institute Genome Sequencing Center for Infectious Disease"/>
            <person name="Wu L."/>
            <person name="Ma J."/>
        </authorList>
    </citation>
    <scope>NUCLEOTIDE SEQUENCE [LARGE SCALE GENOMIC DNA]</scope>
    <source>
        <strain evidence="7">CGMCC 4.7192</strain>
    </source>
</reference>
<dbReference type="Gene3D" id="1.10.10.10">
    <property type="entry name" value="Winged helix-like DNA-binding domain superfamily/Winged helix DNA-binding domain"/>
    <property type="match status" value="1"/>
</dbReference>
<dbReference type="InterPro" id="IPR005119">
    <property type="entry name" value="LysR_subst-bd"/>
</dbReference>
<comment type="caution">
    <text evidence="6">The sequence shown here is derived from an EMBL/GenBank/DDBJ whole genome shotgun (WGS) entry which is preliminary data.</text>
</comment>
<keyword evidence="2" id="KW-0805">Transcription regulation</keyword>
<keyword evidence="7" id="KW-1185">Reference proteome</keyword>
<dbReference type="Proteomes" id="UP001597294">
    <property type="component" value="Unassembled WGS sequence"/>
</dbReference>
<dbReference type="Gene3D" id="3.40.190.290">
    <property type="match status" value="1"/>
</dbReference>
<comment type="similarity">
    <text evidence="1">Belongs to the LysR transcriptional regulatory family.</text>
</comment>
<name>A0ABW5BMP5_9PROT</name>
<feature type="domain" description="HTH lysR-type" evidence="5">
    <location>
        <begin position="1"/>
        <end position="58"/>
    </location>
</feature>
<dbReference type="InterPro" id="IPR000847">
    <property type="entry name" value="LysR_HTH_N"/>
</dbReference>
<sequence>MGIRHLRALLEISKAGSFQAAAERMGLTHSAVSMQMKALEEELQTELFDRSRRPPDLNPTGLRLLEKAQEIINLYDSLAEAGSNQDDLSGLLRLGAIPSATTSFLPEALARLGQKHPRLQIRLESGLSTELTRELLQGKFDCIIITQAQRLDDALKPTLLREERLVVIAQKNKANEKIAKTKDGDITLLDHLPFVRFNHLTGVGRIIEHHLRTRGANLREIMELDSLEAIQRMVAKGLGAAIIPESSLTENSDLLVRPFGSPPVTRKVSLVEKHRGQRPDLTRALAEILKDALVTNP</sequence>
<dbReference type="PANTHER" id="PTHR30419">
    <property type="entry name" value="HTH-TYPE TRANSCRIPTIONAL REGULATOR YBHD"/>
    <property type="match status" value="1"/>
</dbReference>
<evidence type="ECO:0000256" key="4">
    <source>
        <dbReference type="ARBA" id="ARBA00023163"/>
    </source>
</evidence>
<evidence type="ECO:0000313" key="6">
    <source>
        <dbReference type="EMBL" id="MFD2206899.1"/>
    </source>
</evidence>
<dbReference type="SUPFAM" id="SSF46785">
    <property type="entry name" value="Winged helix' DNA-binding domain"/>
    <property type="match status" value="1"/>
</dbReference>
<dbReference type="PRINTS" id="PR00039">
    <property type="entry name" value="HTHLYSR"/>
</dbReference>
<accession>A0ABW5BMP5</accession>
<protein>
    <submittedName>
        <fullName evidence="6">LysR family transcriptional regulator</fullName>
    </submittedName>
</protein>
<gene>
    <name evidence="6" type="ORF">ACFSKO_14820</name>
</gene>
<evidence type="ECO:0000256" key="3">
    <source>
        <dbReference type="ARBA" id="ARBA00023125"/>
    </source>
</evidence>
<dbReference type="PROSITE" id="PS50931">
    <property type="entry name" value="HTH_LYSR"/>
    <property type="match status" value="1"/>
</dbReference>
<dbReference type="EMBL" id="JBHUII010000008">
    <property type="protein sequence ID" value="MFD2206899.1"/>
    <property type="molecule type" value="Genomic_DNA"/>
</dbReference>
<dbReference type="InterPro" id="IPR036388">
    <property type="entry name" value="WH-like_DNA-bd_sf"/>
</dbReference>
<evidence type="ECO:0000259" key="5">
    <source>
        <dbReference type="PROSITE" id="PS50931"/>
    </source>
</evidence>
<evidence type="ECO:0000256" key="1">
    <source>
        <dbReference type="ARBA" id="ARBA00009437"/>
    </source>
</evidence>
<dbReference type="Pfam" id="PF00126">
    <property type="entry name" value="HTH_1"/>
    <property type="match status" value="1"/>
</dbReference>
<dbReference type="SUPFAM" id="SSF53850">
    <property type="entry name" value="Periplasmic binding protein-like II"/>
    <property type="match status" value="1"/>
</dbReference>
<dbReference type="InterPro" id="IPR050950">
    <property type="entry name" value="HTH-type_LysR_regulators"/>
</dbReference>
<keyword evidence="4" id="KW-0804">Transcription</keyword>
<organism evidence="6 7">
    <name type="scientific">Kiloniella antarctica</name>
    <dbReference type="NCBI Taxonomy" id="1550907"/>
    <lineage>
        <taxon>Bacteria</taxon>
        <taxon>Pseudomonadati</taxon>
        <taxon>Pseudomonadota</taxon>
        <taxon>Alphaproteobacteria</taxon>
        <taxon>Rhodospirillales</taxon>
        <taxon>Kiloniellaceae</taxon>
        <taxon>Kiloniella</taxon>
    </lineage>
</organism>
<proteinExistence type="inferred from homology"/>
<dbReference type="InterPro" id="IPR036390">
    <property type="entry name" value="WH_DNA-bd_sf"/>
</dbReference>
<evidence type="ECO:0000313" key="7">
    <source>
        <dbReference type="Proteomes" id="UP001597294"/>
    </source>
</evidence>
<dbReference type="RefSeq" id="WP_380252993.1">
    <property type="nucleotide sequence ID" value="NZ_JBHUII010000008.1"/>
</dbReference>